<evidence type="ECO:0000313" key="3">
    <source>
        <dbReference type="Proteomes" id="UP001487740"/>
    </source>
</evidence>
<reference evidence="2 3" key="1">
    <citation type="submission" date="2023-03" db="EMBL/GenBank/DDBJ databases">
        <title>High-quality genome of Scylla paramamosain provides insights in environmental adaptation.</title>
        <authorList>
            <person name="Zhang L."/>
        </authorList>
    </citation>
    <scope>NUCLEOTIDE SEQUENCE [LARGE SCALE GENOMIC DNA]</scope>
    <source>
        <strain evidence="2">LZ_2023a</strain>
        <tissue evidence="2">Muscle</tissue>
    </source>
</reference>
<name>A0AAW0TNZ9_SCYPA</name>
<evidence type="ECO:0000256" key="1">
    <source>
        <dbReference type="SAM" id="MobiDB-lite"/>
    </source>
</evidence>
<organism evidence="2 3">
    <name type="scientific">Scylla paramamosain</name>
    <name type="common">Mud crab</name>
    <dbReference type="NCBI Taxonomy" id="85552"/>
    <lineage>
        <taxon>Eukaryota</taxon>
        <taxon>Metazoa</taxon>
        <taxon>Ecdysozoa</taxon>
        <taxon>Arthropoda</taxon>
        <taxon>Crustacea</taxon>
        <taxon>Multicrustacea</taxon>
        <taxon>Malacostraca</taxon>
        <taxon>Eumalacostraca</taxon>
        <taxon>Eucarida</taxon>
        <taxon>Decapoda</taxon>
        <taxon>Pleocyemata</taxon>
        <taxon>Brachyura</taxon>
        <taxon>Eubrachyura</taxon>
        <taxon>Portunoidea</taxon>
        <taxon>Portunidae</taxon>
        <taxon>Portuninae</taxon>
        <taxon>Scylla</taxon>
    </lineage>
</organism>
<dbReference type="EMBL" id="JARAKH010000028">
    <property type="protein sequence ID" value="KAK8389232.1"/>
    <property type="molecule type" value="Genomic_DNA"/>
</dbReference>
<keyword evidence="3" id="KW-1185">Reference proteome</keyword>
<proteinExistence type="predicted"/>
<dbReference type="AlphaFoldDB" id="A0AAW0TNZ9"/>
<dbReference type="Proteomes" id="UP001487740">
    <property type="component" value="Unassembled WGS sequence"/>
</dbReference>
<comment type="caution">
    <text evidence="2">The sequence shown here is derived from an EMBL/GenBank/DDBJ whole genome shotgun (WGS) entry which is preliminary data.</text>
</comment>
<protein>
    <submittedName>
        <fullName evidence="2">Uncharacterized protein</fullName>
    </submittedName>
</protein>
<gene>
    <name evidence="2" type="ORF">O3P69_020878</name>
</gene>
<feature type="region of interest" description="Disordered" evidence="1">
    <location>
        <begin position="64"/>
        <end position="83"/>
    </location>
</feature>
<accession>A0AAW0TNZ9</accession>
<sequence length="166" mass="18277">MRRQSLHSCCDRRSGDKHLYFITQGRPAVGLGSRRLPARLLPPPVSWLNAPKLASELETVTSRNGRGYTSGTRELIGGPRGDPAGREWTEAARGREKPVLSSPARPSLIPLSLTSRPVRHQQEAFEWRGGSGVYECSSAGRRGHFLFSALSAKLPVKRLLLRLLGN</sequence>
<evidence type="ECO:0000313" key="2">
    <source>
        <dbReference type="EMBL" id="KAK8389232.1"/>
    </source>
</evidence>